<evidence type="ECO:0000256" key="3">
    <source>
        <dbReference type="ARBA" id="ARBA00022475"/>
    </source>
</evidence>
<evidence type="ECO:0000256" key="16">
    <source>
        <dbReference type="PIRSR" id="PIRSR600829-2"/>
    </source>
</evidence>
<dbReference type="PANTHER" id="PTHR34299">
    <property type="entry name" value="DIACYLGLYCEROL KINASE"/>
    <property type="match status" value="1"/>
</dbReference>
<keyword evidence="12 19" id="KW-0472">Membrane</keyword>
<feature type="binding site" evidence="18">
    <location>
        <position position="74"/>
    </location>
    <ligand>
        <name>a divalent metal cation</name>
        <dbReference type="ChEBI" id="CHEBI:60240"/>
    </ligand>
</feature>
<reference evidence="20 21" key="1">
    <citation type="submission" date="2019-02" db="EMBL/GenBank/DDBJ databases">
        <title>Deep-cultivation of Planctomycetes and their phenomic and genomic characterization uncovers novel biology.</title>
        <authorList>
            <person name="Wiegand S."/>
            <person name="Jogler M."/>
            <person name="Boedeker C."/>
            <person name="Pinto D."/>
            <person name="Vollmers J."/>
            <person name="Rivas-Marin E."/>
            <person name="Kohn T."/>
            <person name="Peeters S.H."/>
            <person name="Heuer A."/>
            <person name="Rast P."/>
            <person name="Oberbeckmann S."/>
            <person name="Bunk B."/>
            <person name="Jeske O."/>
            <person name="Meyerdierks A."/>
            <person name="Storesund J.E."/>
            <person name="Kallscheuer N."/>
            <person name="Luecker S."/>
            <person name="Lage O.M."/>
            <person name="Pohl T."/>
            <person name="Merkel B.J."/>
            <person name="Hornburger P."/>
            <person name="Mueller R.-W."/>
            <person name="Bruemmer F."/>
            <person name="Labrenz M."/>
            <person name="Spormann A.M."/>
            <person name="Op Den Camp H."/>
            <person name="Overmann J."/>
            <person name="Amann R."/>
            <person name="Jetten M.S.M."/>
            <person name="Mascher T."/>
            <person name="Medema M.H."/>
            <person name="Devos D.P."/>
            <person name="Kaster A.-K."/>
            <person name="Ovreas L."/>
            <person name="Rohde M."/>
            <person name="Galperin M.Y."/>
            <person name="Jogler C."/>
        </authorList>
    </citation>
    <scope>NUCLEOTIDE SEQUENCE [LARGE SCALE GENOMIC DNA]</scope>
    <source>
        <strain evidence="20 21">Poly41</strain>
    </source>
</reference>
<keyword evidence="6 19" id="KW-0812">Transmembrane</keyword>
<dbReference type="Pfam" id="PF01219">
    <property type="entry name" value="DAGK_prokar"/>
    <property type="match status" value="1"/>
</dbReference>
<evidence type="ECO:0000256" key="8">
    <source>
        <dbReference type="ARBA" id="ARBA00022777"/>
    </source>
</evidence>
<keyword evidence="5" id="KW-0808">Transferase</keyword>
<evidence type="ECO:0000256" key="17">
    <source>
        <dbReference type="PIRSR" id="PIRSR600829-3"/>
    </source>
</evidence>
<evidence type="ECO:0000256" key="14">
    <source>
        <dbReference type="ARBA" id="ARBA00023264"/>
    </source>
</evidence>
<evidence type="ECO:0000256" key="10">
    <source>
        <dbReference type="ARBA" id="ARBA00022989"/>
    </source>
</evidence>
<comment type="cofactor">
    <cofactor evidence="18">
        <name>Mg(2+)</name>
        <dbReference type="ChEBI" id="CHEBI:18420"/>
    </cofactor>
    <text evidence="18">Mn(2+), Zn(2+), Cd(2+) and Co(2+) support activity to lesser extents.</text>
</comment>
<dbReference type="AlphaFoldDB" id="A0A5C6DEK2"/>
<feature type="transmembrane region" description="Helical" evidence="19">
    <location>
        <begin position="53"/>
        <end position="73"/>
    </location>
</feature>
<feature type="active site" description="Proton acceptor" evidence="15">
    <location>
        <position position="67"/>
    </location>
</feature>
<protein>
    <submittedName>
        <fullName evidence="20">Prokaryotic diacylglycerol kinase</fullName>
    </submittedName>
</protein>
<evidence type="ECO:0000256" key="2">
    <source>
        <dbReference type="ARBA" id="ARBA00005967"/>
    </source>
</evidence>
<name>A0A5C6DEK2_9BACT</name>
<evidence type="ECO:0000313" key="21">
    <source>
        <dbReference type="Proteomes" id="UP000319143"/>
    </source>
</evidence>
<dbReference type="OrthoDB" id="290917at2"/>
<dbReference type="CDD" id="cd14263">
    <property type="entry name" value="DAGK_IM_like"/>
    <property type="match status" value="1"/>
</dbReference>
<dbReference type="GO" id="GO:0016301">
    <property type="term" value="F:kinase activity"/>
    <property type="evidence" value="ECO:0007669"/>
    <property type="project" value="UniProtKB-KW"/>
</dbReference>
<keyword evidence="4" id="KW-0444">Lipid biosynthesis</keyword>
<keyword evidence="18" id="KW-0479">Metal-binding</keyword>
<dbReference type="Proteomes" id="UP000319143">
    <property type="component" value="Unassembled WGS sequence"/>
</dbReference>
<keyword evidence="8 20" id="KW-0418">Kinase</keyword>
<comment type="subcellular location">
    <subcellularLocation>
        <location evidence="1">Cell membrane</location>
        <topology evidence="1">Multi-pass membrane protein</topology>
    </subcellularLocation>
</comment>
<feature type="binding site" evidence="17">
    <location>
        <position position="74"/>
    </location>
    <ligand>
        <name>ATP</name>
        <dbReference type="ChEBI" id="CHEBI:30616"/>
    </ligand>
</feature>
<keyword evidence="7 17" id="KW-0547">Nucleotide-binding</keyword>
<evidence type="ECO:0000256" key="12">
    <source>
        <dbReference type="ARBA" id="ARBA00023136"/>
    </source>
</evidence>
<keyword evidence="18" id="KW-0460">Magnesium</keyword>
<evidence type="ECO:0000256" key="19">
    <source>
        <dbReference type="SAM" id="Phobius"/>
    </source>
</evidence>
<dbReference type="GO" id="GO:0005524">
    <property type="term" value="F:ATP binding"/>
    <property type="evidence" value="ECO:0007669"/>
    <property type="project" value="UniProtKB-KW"/>
</dbReference>
<feature type="transmembrane region" description="Helical" evidence="19">
    <location>
        <begin position="29"/>
        <end position="47"/>
    </location>
</feature>
<dbReference type="EMBL" id="SJPV01000007">
    <property type="protein sequence ID" value="TWU35098.1"/>
    <property type="molecule type" value="Genomic_DNA"/>
</dbReference>
<keyword evidence="14" id="KW-1208">Phospholipid metabolism</keyword>
<dbReference type="GO" id="GO:0008654">
    <property type="term" value="P:phospholipid biosynthetic process"/>
    <property type="evidence" value="ECO:0007669"/>
    <property type="project" value="UniProtKB-KW"/>
</dbReference>
<feature type="binding site" evidence="16">
    <location>
        <position position="67"/>
    </location>
    <ligand>
        <name>substrate</name>
    </ligand>
</feature>
<keyword evidence="9 17" id="KW-0067">ATP-binding</keyword>
<feature type="transmembrane region" description="Helical" evidence="19">
    <location>
        <begin position="94"/>
        <end position="119"/>
    </location>
</feature>
<dbReference type="GO" id="GO:0005886">
    <property type="term" value="C:plasma membrane"/>
    <property type="evidence" value="ECO:0007669"/>
    <property type="project" value="UniProtKB-SubCell"/>
</dbReference>
<keyword evidence="3" id="KW-1003">Cell membrane</keyword>
<dbReference type="Gene3D" id="1.10.287.3610">
    <property type="match status" value="1"/>
</dbReference>
<evidence type="ECO:0000256" key="11">
    <source>
        <dbReference type="ARBA" id="ARBA00023098"/>
    </source>
</evidence>
<evidence type="ECO:0000256" key="15">
    <source>
        <dbReference type="PIRSR" id="PIRSR600829-1"/>
    </source>
</evidence>
<comment type="caution">
    <text evidence="20">The sequence shown here is derived from an EMBL/GenBank/DDBJ whole genome shotgun (WGS) entry which is preliminary data.</text>
</comment>
<gene>
    <name evidence="20" type="ORF">Poly41_42420</name>
</gene>
<keyword evidence="21" id="KW-1185">Reference proteome</keyword>
<evidence type="ECO:0000256" key="13">
    <source>
        <dbReference type="ARBA" id="ARBA00023209"/>
    </source>
</evidence>
<dbReference type="PANTHER" id="PTHR34299:SF1">
    <property type="entry name" value="DIACYLGLYCEROL KINASE"/>
    <property type="match status" value="1"/>
</dbReference>
<evidence type="ECO:0000256" key="7">
    <source>
        <dbReference type="ARBA" id="ARBA00022741"/>
    </source>
</evidence>
<dbReference type="GO" id="GO:0046872">
    <property type="term" value="F:metal ion binding"/>
    <property type="evidence" value="ECO:0007669"/>
    <property type="project" value="UniProtKB-KW"/>
</dbReference>
<evidence type="ECO:0000313" key="20">
    <source>
        <dbReference type="EMBL" id="TWU35098.1"/>
    </source>
</evidence>
<evidence type="ECO:0000256" key="4">
    <source>
        <dbReference type="ARBA" id="ARBA00022516"/>
    </source>
</evidence>
<accession>A0A5C6DEK2</accession>
<comment type="similarity">
    <text evidence="2">Belongs to the bacterial diacylglycerol kinase family.</text>
</comment>
<evidence type="ECO:0000256" key="18">
    <source>
        <dbReference type="PIRSR" id="PIRSR600829-4"/>
    </source>
</evidence>
<keyword evidence="13" id="KW-0594">Phospholipid biosynthesis</keyword>
<keyword evidence="10 19" id="KW-1133">Transmembrane helix</keyword>
<dbReference type="InterPro" id="IPR036945">
    <property type="entry name" value="DAGK_sf"/>
</dbReference>
<proteinExistence type="inferred from homology"/>
<dbReference type="InterPro" id="IPR000829">
    <property type="entry name" value="DAGK"/>
</dbReference>
<evidence type="ECO:0000256" key="6">
    <source>
        <dbReference type="ARBA" id="ARBA00022692"/>
    </source>
</evidence>
<dbReference type="RefSeq" id="WP_146528501.1">
    <property type="nucleotide sequence ID" value="NZ_SJPV01000007.1"/>
</dbReference>
<evidence type="ECO:0000256" key="9">
    <source>
        <dbReference type="ARBA" id="ARBA00022840"/>
    </source>
</evidence>
<evidence type="ECO:0000256" key="1">
    <source>
        <dbReference type="ARBA" id="ARBA00004651"/>
    </source>
</evidence>
<sequence>MIAAGKTWRRKFAVAIRGLGISIREQPSFWVHLPVALCIIALAAWLHLEPWRWVAILISITVVLSAELMNTAIERLVSVLHPQRDPRIGDVLDTAAASVFIAAIGAVAVGCVVLIGPLIRMLSER</sequence>
<keyword evidence="11" id="KW-0443">Lipid metabolism</keyword>
<organism evidence="20 21">
    <name type="scientific">Novipirellula artificiosorum</name>
    <dbReference type="NCBI Taxonomy" id="2528016"/>
    <lineage>
        <taxon>Bacteria</taxon>
        <taxon>Pseudomonadati</taxon>
        <taxon>Planctomycetota</taxon>
        <taxon>Planctomycetia</taxon>
        <taxon>Pirellulales</taxon>
        <taxon>Pirellulaceae</taxon>
        <taxon>Novipirellula</taxon>
    </lineage>
</organism>
<evidence type="ECO:0000256" key="5">
    <source>
        <dbReference type="ARBA" id="ARBA00022679"/>
    </source>
</evidence>